<evidence type="ECO:0000313" key="2">
    <source>
        <dbReference type="Proteomes" id="UP000034681"/>
    </source>
</evidence>
<dbReference type="EMBL" id="AJTX02000008">
    <property type="protein sequence ID" value="KKI98429.1"/>
    <property type="molecule type" value="Genomic_DNA"/>
</dbReference>
<proteinExistence type="predicted"/>
<organism evidence="1 2">
    <name type="scientific">Prochlorothrix hollandica PCC 9006 = CALU 1027</name>
    <dbReference type="NCBI Taxonomy" id="317619"/>
    <lineage>
        <taxon>Bacteria</taxon>
        <taxon>Bacillati</taxon>
        <taxon>Cyanobacteriota</taxon>
        <taxon>Cyanophyceae</taxon>
        <taxon>Prochlorotrichales</taxon>
        <taxon>Prochlorotrichaceae</taxon>
        <taxon>Prochlorothrix</taxon>
    </lineage>
</organism>
<dbReference type="Proteomes" id="UP000034681">
    <property type="component" value="Unassembled WGS sequence"/>
</dbReference>
<accession>A0A0M2PQC6</accession>
<name>A0A0M2PQC6_PROHO</name>
<sequence>MQVWKRLRSPYHRCPACDYWLTATDIYCPNCHTLPRPHQAFLPRKLVLFTASVVAIHGICQGIAQATNPAATLGWELVWRQVLLGAGTWGAVVLGSRWLLKQSLNLEIFPPPPSPSLQDDEDKISQRLGDLAERAKPILVVQERARKITNTGQRTTIEGTLDRAMGILVSHRDRYRTKLWEIDLIRWHNALKPLIDRWPSQLQQNSEGLYHLLDTVRDRGEALLHDWEQTDLTTTAEGSKHLERLRAALVSCDRMYQDLIARQAAEAVQGISHFEVEPQFSYNTQEAARQLDVFEALPTVVDFASGLEDLEDEYHRLLTEQDLAHPTPDRLADSEFDRLS</sequence>
<gene>
    <name evidence="1" type="ORF">PROH_18400</name>
</gene>
<reference evidence="1" key="1">
    <citation type="submission" date="2012-04" db="EMBL/GenBank/DDBJ databases">
        <authorList>
            <person name="Borisov I.G."/>
            <person name="Ivanikova N.V."/>
            <person name="Pinevich A.V."/>
        </authorList>
    </citation>
    <scope>NUCLEOTIDE SEQUENCE</scope>
    <source>
        <strain evidence="1">CALU 1027</strain>
    </source>
</reference>
<dbReference type="RefSeq" id="WP_017712919.1">
    <property type="nucleotide sequence ID" value="NZ_KB235938.1"/>
</dbReference>
<comment type="caution">
    <text evidence="1">The sequence shown here is derived from an EMBL/GenBank/DDBJ whole genome shotgun (WGS) entry which is preliminary data.</text>
</comment>
<keyword evidence="2" id="KW-1185">Reference proteome</keyword>
<dbReference type="eggNOG" id="ENOG502ZEFR">
    <property type="taxonomic scope" value="Bacteria"/>
</dbReference>
<protein>
    <submittedName>
        <fullName evidence="1">Uncharacterized protein</fullName>
    </submittedName>
</protein>
<dbReference type="AlphaFoldDB" id="A0A0M2PQC6"/>
<evidence type="ECO:0000313" key="1">
    <source>
        <dbReference type="EMBL" id="KKI98429.1"/>
    </source>
</evidence>